<accession>A0AAD5P761</accession>
<reference evidence="1" key="1">
    <citation type="journal article" date="2022" name="Plant J.">
        <title>Strategies of tolerance reflected in two North American maple genomes.</title>
        <authorList>
            <person name="McEvoy S.L."/>
            <person name="Sezen U.U."/>
            <person name="Trouern-Trend A."/>
            <person name="McMahon S.M."/>
            <person name="Schaberg P.G."/>
            <person name="Yang J."/>
            <person name="Wegrzyn J.L."/>
            <person name="Swenson N.G."/>
        </authorList>
    </citation>
    <scope>NUCLEOTIDE SEQUENCE</scope>
    <source>
        <strain evidence="1">91603</strain>
    </source>
</reference>
<evidence type="ECO:0000313" key="1">
    <source>
        <dbReference type="EMBL" id="KAI9200849.1"/>
    </source>
</evidence>
<gene>
    <name evidence="1" type="ORF">LWI28_014053</name>
</gene>
<proteinExistence type="predicted"/>
<organism evidence="1 2">
    <name type="scientific">Acer negundo</name>
    <name type="common">Box elder</name>
    <dbReference type="NCBI Taxonomy" id="4023"/>
    <lineage>
        <taxon>Eukaryota</taxon>
        <taxon>Viridiplantae</taxon>
        <taxon>Streptophyta</taxon>
        <taxon>Embryophyta</taxon>
        <taxon>Tracheophyta</taxon>
        <taxon>Spermatophyta</taxon>
        <taxon>Magnoliopsida</taxon>
        <taxon>eudicotyledons</taxon>
        <taxon>Gunneridae</taxon>
        <taxon>Pentapetalae</taxon>
        <taxon>rosids</taxon>
        <taxon>malvids</taxon>
        <taxon>Sapindales</taxon>
        <taxon>Sapindaceae</taxon>
        <taxon>Hippocastanoideae</taxon>
        <taxon>Acereae</taxon>
        <taxon>Acer</taxon>
    </lineage>
</organism>
<comment type="caution">
    <text evidence="1">The sequence shown here is derived from an EMBL/GenBank/DDBJ whole genome shotgun (WGS) entry which is preliminary data.</text>
</comment>
<dbReference type="EMBL" id="JAJSOW010000001">
    <property type="protein sequence ID" value="KAI9200849.1"/>
    <property type="molecule type" value="Genomic_DNA"/>
</dbReference>
<sequence>MLNLLELEGVKPEPKTRPFVKESKPPDSTIITQLSQLQEWTKPPIFTLFNLRTSSDESNGLSKDRTRLYSVLKESLTSAQARSNFYTDKRRSERWLTTVDWVYLGLQTHIQTSVALERIFYLDLRGVACQFQLIHWSNTSSFKLDFAEASEFATCENDLKLVVLPARVSTKPVMSSDGLAAIELLFLIHHNSWTAATTPTSFSDENRFRSRPEKQIKVSPVENRTLKRARIRRCTMVQLLVFDPGGNGSFEDEGLSRS</sequence>
<reference evidence="1" key="2">
    <citation type="submission" date="2023-02" db="EMBL/GenBank/DDBJ databases">
        <authorList>
            <person name="Swenson N.G."/>
            <person name="Wegrzyn J.L."/>
            <person name="Mcevoy S.L."/>
        </authorList>
    </citation>
    <scope>NUCLEOTIDE SEQUENCE</scope>
    <source>
        <strain evidence="1">91603</strain>
        <tissue evidence="1">Leaf</tissue>
    </source>
</reference>
<evidence type="ECO:0000313" key="2">
    <source>
        <dbReference type="Proteomes" id="UP001064489"/>
    </source>
</evidence>
<keyword evidence="2" id="KW-1185">Reference proteome</keyword>
<dbReference type="AlphaFoldDB" id="A0AAD5P761"/>
<dbReference type="Proteomes" id="UP001064489">
    <property type="component" value="Chromosome 9"/>
</dbReference>
<name>A0AAD5P761_ACENE</name>
<protein>
    <submittedName>
        <fullName evidence="1">Uncharacterized protein</fullName>
    </submittedName>
</protein>